<evidence type="ECO:0000256" key="3">
    <source>
        <dbReference type="ARBA" id="ARBA00008061"/>
    </source>
</evidence>
<dbReference type="PANTHER" id="PTHR43651">
    <property type="entry name" value="1,4-ALPHA-GLUCAN-BRANCHING ENZYME"/>
    <property type="match status" value="1"/>
</dbReference>
<dbReference type="InterPro" id="IPR006047">
    <property type="entry name" value="GH13_cat_dom"/>
</dbReference>
<feature type="active site" description="Proton donor" evidence="15">
    <location>
        <position position="315"/>
    </location>
</feature>
<evidence type="ECO:0000256" key="7">
    <source>
        <dbReference type="ARBA" id="ARBA00022801"/>
    </source>
</evidence>
<evidence type="ECO:0000256" key="15">
    <source>
        <dbReference type="PIRSR" id="PIRSR006337-1"/>
    </source>
</evidence>
<feature type="site" description="Transition state stabilizer" evidence="16">
    <location>
        <position position="412"/>
    </location>
</feature>
<reference evidence="18 19" key="1">
    <citation type="submission" date="2019-01" db="EMBL/GenBank/DDBJ databases">
        <authorList>
            <person name="Deng T."/>
        </authorList>
    </citation>
    <scope>NUCLEOTIDE SEQUENCE [LARGE SCALE GENOMIC DNA]</scope>
    <source>
        <strain evidence="18 19">F8825</strain>
    </source>
</reference>
<evidence type="ECO:0000256" key="11">
    <source>
        <dbReference type="ARBA" id="ARBA00033284"/>
    </source>
</evidence>
<comment type="pathway">
    <text evidence="2 14">Glycan biosynthesis; trehalose biosynthesis.</text>
</comment>
<dbReference type="Gene3D" id="2.60.40.1180">
    <property type="entry name" value="Golgi alpha-mannosidase II"/>
    <property type="match status" value="1"/>
</dbReference>
<dbReference type="InterPro" id="IPR014756">
    <property type="entry name" value="Ig_E-set"/>
</dbReference>
<dbReference type="InterPro" id="IPR013783">
    <property type="entry name" value="Ig-like_fold"/>
</dbReference>
<dbReference type="OrthoDB" id="9800174at2"/>
<dbReference type="Gene3D" id="3.20.20.80">
    <property type="entry name" value="Glycosidases"/>
    <property type="match status" value="1"/>
</dbReference>
<comment type="similarity">
    <text evidence="3 14">Belongs to the glycosyl hydrolase 13 family.</text>
</comment>
<evidence type="ECO:0000256" key="1">
    <source>
        <dbReference type="ARBA" id="ARBA00004496"/>
    </source>
</evidence>
<dbReference type="InterPro" id="IPR017853">
    <property type="entry name" value="GH"/>
</dbReference>
<dbReference type="Pfam" id="PF00128">
    <property type="entry name" value="Alpha-amylase"/>
    <property type="match status" value="1"/>
</dbReference>
<proteinExistence type="inferred from homology"/>
<dbReference type="PIRSF" id="PIRSF006337">
    <property type="entry name" value="Trehalose_TreZ"/>
    <property type="match status" value="1"/>
</dbReference>
<evidence type="ECO:0000256" key="16">
    <source>
        <dbReference type="PIRSR" id="PIRSR006337-3"/>
    </source>
</evidence>
<dbReference type="InterPro" id="IPR013780">
    <property type="entry name" value="Glyco_hydro_b"/>
</dbReference>
<evidence type="ECO:0000256" key="14">
    <source>
        <dbReference type="PIRNR" id="PIRNR006337"/>
    </source>
</evidence>
<comment type="caution">
    <text evidence="18">The sequence shown here is derived from an EMBL/GenBank/DDBJ whole genome shotgun (WGS) entry which is preliminary data.</text>
</comment>
<evidence type="ECO:0000313" key="18">
    <source>
        <dbReference type="EMBL" id="RYC27292.1"/>
    </source>
</evidence>
<evidence type="ECO:0000256" key="13">
    <source>
        <dbReference type="NCBIfam" id="TIGR02402"/>
    </source>
</evidence>
<keyword evidence="7 14" id="KW-0378">Hydrolase</keyword>
<evidence type="ECO:0000259" key="17">
    <source>
        <dbReference type="SMART" id="SM00642"/>
    </source>
</evidence>
<dbReference type="SUPFAM" id="SSF51445">
    <property type="entry name" value="(Trans)glycosidases"/>
    <property type="match status" value="1"/>
</dbReference>
<evidence type="ECO:0000313" key="19">
    <source>
        <dbReference type="Proteomes" id="UP000291088"/>
    </source>
</evidence>
<keyword evidence="8" id="KW-0119">Carbohydrate metabolism</keyword>
<dbReference type="RefSeq" id="WP_129330223.1">
    <property type="nucleotide sequence ID" value="NZ_SDVB01000042.1"/>
</dbReference>
<keyword evidence="6" id="KW-0963">Cytoplasm</keyword>
<evidence type="ECO:0000256" key="10">
    <source>
        <dbReference type="ARBA" id="ARBA00032057"/>
    </source>
</evidence>
<dbReference type="CDD" id="cd02853">
    <property type="entry name" value="E_set_MTHase_like_N"/>
    <property type="match status" value="1"/>
</dbReference>
<keyword evidence="19" id="KW-1185">Reference proteome</keyword>
<accession>A0A4Q2TYT6</accession>
<dbReference type="Gene3D" id="1.10.10.760">
    <property type="entry name" value="E-set domains of sugar-utilizing enzymes"/>
    <property type="match status" value="1"/>
</dbReference>
<evidence type="ECO:0000256" key="12">
    <source>
        <dbReference type="ARBA" id="ARBA00034013"/>
    </source>
</evidence>
<dbReference type="GO" id="GO:0005992">
    <property type="term" value="P:trehalose biosynthetic process"/>
    <property type="evidence" value="ECO:0007669"/>
    <property type="project" value="UniProtKB-UniRule"/>
</dbReference>
<feature type="domain" description="Glycosyl hydrolase family 13 catalytic" evidence="17">
    <location>
        <begin position="135"/>
        <end position="483"/>
    </location>
</feature>
<comment type="subcellular location">
    <subcellularLocation>
        <location evidence="1 15">Cytoplasm</location>
    </subcellularLocation>
</comment>
<dbReference type="SUPFAM" id="SSF81296">
    <property type="entry name" value="E set domains"/>
    <property type="match status" value="1"/>
</dbReference>
<organism evidence="18 19">
    <name type="scientific">Ciceribacter ferrooxidans</name>
    <dbReference type="NCBI Taxonomy" id="2509717"/>
    <lineage>
        <taxon>Bacteria</taxon>
        <taxon>Pseudomonadati</taxon>
        <taxon>Pseudomonadota</taxon>
        <taxon>Alphaproteobacteria</taxon>
        <taxon>Hyphomicrobiales</taxon>
        <taxon>Rhizobiaceae</taxon>
        <taxon>Ciceribacter</taxon>
    </lineage>
</organism>
<dbReference type="Gene3D" id="2.60.40.10">
    <property type="entry name" value="Immunoglobulins"/>
    <property type="match status" value="1"/>
</dbReference>
<evidence type="ECO:0000256" key="8">
    <source>
        <dbReference type="ARBA" id="ARBA00023277"/>
    </source>
</evidence>
<comment type="catalytic activity">
    <reaction evidence="12 14">
        <text>hydrolysis of (1-&gt;4)-alpha-D-glucosidic linkage in 4-alpha-D-[(1-&gt;4)-alpha-D-glucanosyl]n trehalose to yield trehalose and (1-&gt;4)-alpha-D-glucan.</text>
        <dbReference type="EC" id="3.2.1.141"/>
    </reaction>
</comment>
<protein>
    <recommendedName>
        <fullName evidence="5 13">Malto-oligosyltrehalose trehalohydrolase</fullName>
        <shortName evidence="14">MTHase</shortName>
        <ecNumber evidence="4 13">3.2.1.141</ecNumber>
    </recommendedName>
    <alternativeName>
        <fullName evidence="11 14">4-alpha-D-((1-&gt;4)-alpha-D-glucano)trehalose trehalohydrolase</fullName>
    </alternativeName>
    <alternativeName>
        <fullName evidence="10 14">Maltooligosyl trehalose trehalohydrolase</fullName>
    </alternativeName>
</protein>
<evidence type="ECO:0000256" key="2">
    <source>
        <dbReference type="ARBA" id="ARBA00005199"/>
    </source>
</evidence>
<dbReference type="UniPathway" id="UPA00299"/>
<name>A0A4Q2TYT6_9HYPH</name>
<evidence type="ECO:0000256" key="9">
    <source>
        <dbReference type="ARBA" id="ARBA00023295"/>
    </source>
</evidence>
<evidence type="ECO:0000256" key="5">
    <source>
        <dbReference type="ARBA" id="ARBA00015938"/>
    </source>
</evidence>
<dbReference type="NCBIfam" id="TIGR02402">
    <property type="entry name" value="trehalose_TreZ"/>
    <property type="match status" value="1"/>
</dbReference>
<dbReference type="EMBL" id="SDVB01000042">
    <property type="protein sequence ID" value="RYC27292.1"/>
    <property type="molecule type" value="Genomic_DNA"/>
</dbReference>
<dbReference type="Proteomes" id="UP000291088">
    <property type="component" value="Unassembled WGS sequence"/>
</dbReference>
<dbReference type="InterPro" id="IPR012768">
    <property type="entry name" value="Trehalose_TreZ"/>
</dbReference>
<evidence type="ECO:0000256" key="6">
    <source>
        <dbReference type="ARBA" id="ARBA00022490"/>
    </source>
</evidence>
<feature type="active site" description="Nucleophile" evidence="15">
    <location>
        <position position="279"/>
    </location>
</feature>
<dbReference type="AlphaFoldDB" id="A0A4Q2TYT6"/>
<sequence>MEGRHHTSRQVKANVFPGERRFFRKSWGAEILSQGEVCFRIWAPACSHMRLRIEGRGDREMAPHDGGWFEHVAQDVHPGTPYSFVLPDGRAVPDPASRAQVSGTESPSLVVDPTAYTWRNTGWRGRPWHEAVFYELHVGTFTPEGTFRAAAERLHELAELGITALELMPVAAFHGERGWGYDGVLQYAPHVAYGSSDDMKHFIDAAHGLGMMVVLDVVYNHFGIYGNYLTHYAPDFFDPERETPWGPAPDFGKQPARDFVVKNALYWLEEYFIDGLRLDAVDHFVDKPGRPALLTELGARVAAAFPGRRVHLIIEDARNVTGPMEVQPDGTRPFVAKWNDDFHHVAHVIATGETAGYYLDFSANPFRLVQRALAEGFVYQGEPRPTLDGKPVGEPSSHLPPGAFVNFLQNHDQIGNRAFGERLRSLTNPQLADALMAVLLLSPQIPLIFMGEEFACERPFVFFCDHPEEVREADYQGRLREARNFGHDSHHSTDIEGLPDPNDRKTFEASKLDWAAAETEQGRAYRAFVGDLIEARRRFVWPLTAGATAMGGRIVEQRDGLIAVDWGFAEGKLELRANLTRSLSEVPAVEGRIVHRWPKDATTARTGALELAPYAVCLAAGRHG</sequence>
<dbReference type="SMART" id="SM00642">
    <property type="entry name" value="Aamy"/>
    <property type="match status" value="1"/>
</dbReference>
<evidence type="ECO:0000256" key="4">
    <source>
        <dbReference type="ARBA" id="ARBA00012268"/>
    </source>
</evidence>
<dbReference type="PANTHER" id="PTHR43651:SF11">
    <property type="entry name" value="MALTO-OLIGOSYLTREHALOSE TREHALOHYDROLASE"/>
    <property type="match status" value="1"/>
</dbReference>
<dbReference type="EC" id="3.2.1.141" evidence="4 13"/>
<keyword evidence="9 14" id="KW-0326">Glycosidase</keyword>
<dbReference type="GO" id="GO:0033942">
    <property type="term" value="F:4-alpha-D-(1-&gt;4)-alpha-D-glucanotrehalose trehalohydrolase activity"/>
    <property type="evidence" value="ECO:0007669"/>
    <property type="project" value="UniProtKB-EC"/>
</dbReference>
<dbReference type="CDD" id="cd11325">
    <property type="entry name" value="AmyAc_GTHase"/>
    <property type="match status" value="1"/>
</dbReference>
<dbReference type="GO" id="GO:0005737">
    <property type="term" value="C:cytoplasm"/>
    <property type="evidence" value="ECO:0007669"/>
    <property type="project" value="UniProtKB-SubCell"/>
</dbReference>
<gene>
    <name evidence="18" type="primary">treZ</name>
    <name evidence="18" type="ORF">EUU22_00800</name>
</gene>
<dbReference type="InterPro" id="IPR044901">
    <property type="entry name" value="Trehalose_TreZ_E-set_sf"/>
</dbReference>